<feature type="region of interest" description="Disordered" evidence="1">
    <location>
        <begin position="63"/>
        <end position="84"/>
    </location>
</feature>
<sequence length="275" mass="30181">MLNLSNQPIPSCLQSSADQNSLHIHNSNPNSNSVSRSNSLSPLSNPRRSASLKLAAVLNRRSSKRVSVQNLNQDSTTRSSNNSSSISVIHTLPIIQPQSYWSPQPNSRHFRINLHNPRQQVTSLLALSSIPRPVSPPPHEDSEPSAMALIATATRAAMEEEATTAAILASLHTHALESERTLPPPQFIPQVVDMDSSSQSPLMVQSHFRSIPEPHHHHSHPLIQPDSHRFSDQSSDSSSSSELGRPFRPMVGGWPCSRTSTGSMEMQRVEEQLSS</sequence>
<feature type="region of interest" description="Disordered" evidence="1">
    <location>
        <begin position="211"/>
        <end position="275"/>
    </location>
</feature>
<organism evidence="2 3">
    <name type="scientific">Cronartium quercuum f. sp. fusiforme G11</name>
    <dbReference type="NCBI Taxonomy" id="708437"/>
    <lineage>
        <taxon>Eukaryota</taxon>
        <taxon>Fungi</taxon>
        <taxon>Dikarya</taxon>
        <taxon>Basidiomycota</taxon>
        <taxon>Pucciniomycotina</taxon>
        <taxon>Pucciniomycetes</taxon>
        <taxon>Pucciniales</taxon>
        <taxon>Coleosporiaceae</taxon>
        <taxon>Cronartium</taxon>
    </lineage>
</organism>
<comment type="caution">
    <text evidence="2">The sequence shown here is derived from an EMBL/GenBank/DDBJ whole genome shotgun (WGS) entry which is preliminary data.</text>
</comment>
<name>A0A9P6NRJ2_9BASI</name>
<feature type="compositionally biased region" description="Low complexity" evidence="1">
    <location>
        <begin position="232"/>
        <end position="241"/>
    </location>
</feature>
<feature type="region of interest" description="Disordered" evidence="1">
    <location>
        <begin position="1"/>
        <end position="48"/>
    </location>
</feature>
<proteinExistence type="predicted"/>
<accession>A0A9P6NRJ2</accession>
<feature type="compositionally biased region" description="Polar residues" evidence="1">
    <location>
        <begin position="1"/>
        <end position="25"/>
    </location>
</feature>
<protein>
    <submittedName>
        <fullName evidence="2">Uncharacterized protein</fullName>
    </submittedName>
</protein>
<evidence type="ECO:0000313" key="2">
    <source>
        <dbReference type="EMBL" id="KAG0149012.1"/>
    </source>
</evidence>
<dbReference type="AlphaFoldDB" id="A0A9P6NRJ2"/>
<dbReference type="OrthoDB" id="2507810at2759"/>
<gene>
    <name evidence="2" type="ORF">CROQUDRAFT_360886</name>
</gene>
<feature type="compositionally biased region" description="Low complexity" evidence="1">
    <location>
        <begin position="26"/>
        <end position="48"/>
    </location>
</feature>
<evidence type="ECO:0000313" key="3">
    <source>
        <dbReference type="Proteomes" id="UP000886653"/>
    </source>
</evidence>
<dbReference type="Proteomes" id="UP000886653">
    <property type="component" value="Unassembled WGS sequence"/>
</dbReference>
<evidence type="ECO:0000256" key="1">
    <source>
        <dbReference type="SAM" id="MobiDB-lite"/>
    </source>
</evidence>
<dbReference type="EMBL" id="MU167231">
    <property type="protein sequence ID" value="KAG0149012.1"/>
    <property type="molecule type" value="Genomic_DNA"/>
</dbReference>
<keyword evidence="3" id="KW-1185">Reference proteome</keyword>
<feature type="compositionally biased region" description="Low complexity" evidence="1">
    <location>
        <begin position="75"/>
        <end position="84"/>
    </location>
</feature>
<reference evidence="2" key="1">
    <citation type="submission" date="2013-11" db="EMBL/GenBank/DDBJ databases">
        <title>Genome sequence of the fusiform rust pathogen reveals effectors for host alternation and coevolution with pine.</title>
        <authorList>
            <consortium name="DOE Joint Genome Institute"/>
            <person name="Smith K."/>
            <person name="Pendleton A."/>
            <person name="Kubisiak T."/>
            <person name="Anderson C."/>
            <person name="Salamov A."/>
            <person name="Aerts A."/>
            <person name="Riley R."/>
            <person name="Clum A."/>
            <person name="Lindquist E."/>
            <person name="Ence D."/>
            <person name="Campbell M."/>
            <person name="Kronenberg Z."/>
            <person name="Feau N."/>
            <person name="Dhillon B."/>
            <person name="Hamelin R."/>
            <person name="Burleigh J."/>
            <person name="Smith J."/>
            <person name="Yandell M."/>
            <person name="Nelson C."/>
            <person name="Grigoriev I."/>
            <person name="Davis J."/>
        </authorList>
    </citation>
    <scope>NUCLEOTIDE SEQUENCE</scope>
    <source>
        <strain evidence="2">G11</strain>
    </source>
</reference>
<feature type="compositionally biased region" description="Polar residues" evidence="1">
    <location>
        <begin position="65"/>
        <end position="74"/>
    </location>
</feature>